<dbReference type="RefSeq" id="WP_261954438.1">
    <property type="nucleotide sequence ID" value="NZ_AP026073.1"/>
</dbReference>
<proteinExistence type="predicted"/>
<dbReference type="PANTHER" id="PTHR35908:SF1">
    <property type="entry name" value="CONSERVED PROTEIN"/>
    <property type="match status" value="1"/>
</dbReference>
<dbReference type="Pfam" id="PF18029">
    <property type="entry name" value="Glyoxalase_6"/>
    <property type="match status" value="1"/>
</dbReference>
<feature type="domain" description="Glyoxalase-like" evidence="1">
    <location>
        <begin position="7"/>
        <end position="149"/>
    </location>
</feature>
<keyword evidence="3" id="KW-1185">Reference proteome</keyword>
<dbReference type="CDD" id="cd06587">
    <property type="entry name" value="VOC"/>
    <property type="match status" value="1"/>
</dbReference>
<accession>A0ABM7ZWK0</accession>
<protein>
    <recommendedName>
        <fullName evidence="1">Glyoxalase-like domain-containing protein</fullName>
    </recommendedName>
</protein>
<dbReference type="SUPFAM" id="SSF54593">
    <property type="entry name" value="Glyoxalase/Bleomycin resistance protein/Dihydroxybiphenyl dioxygenase"/>
    <property type="match status" value="1"/>
</dbReference>
<gene>
    <name evidence="2" type="ORF">HEK616_42260</name>
</gene>
<dbReference type="PANTHER" id="PTHR35908">
    <property type="entry name" value="HYPOTHETICAL FUSION PROTEIN"/>
    <property type="match status" value="1"/>
</dbReference>
<evidence type="ECO:0000313" key="2">
    <source>
        <dbReference type="EMBL" id="BDM70739.1"/>
    </source>
</evidence>
<dbReference type="EMBL" id="AP026073">
    <property type="protein sequence ID" value="BDM70739.1"/>
    <property type="molecule type" value="Genomic_DNA"/>
</dbReference>
<reference evidence="2" key="1">
    <citation type="submission" date="2022-06" db="EMBL/GenBank/DDBJ databases">
        <title>Complete genome sequence of Streptomyces nigrescens HEK616.</title>
        <authorList>
            <person name="Asamizu S."/>
            <person name="Onaka H."/>
        </authorList>
    </citation>
    <scope>NUCLEOTIDE SEQUENCE</scope>
    <source>
        <strain evidence="2">HEK616</strain>
    </source>
</reference>
<organism evidence="2 3">
    <name type="scientific">Streptomyces nigrescens</name>
    <dbReference type="NCBI Taxonomy" id="1920"/>
    <lineage>
        <taxon>Bacteria</taxon>
        <taxon>Bacillati</taxon>
        <taxon>Actinomycetota</taxon>
        <taxon>Actinomycetes</taxon>
        <taxon>Kitasatosporales</taxon>
        <taxon>Streptomycetaceae</taxon>
        <taxon>Streptomyces</taxon>
    </lineage>
</organism>
<dbReference type="InterPro" id="IPR029068">
    <property type="entry name" value="Glyas_Bleomycin-R_OHBP_Dase"/>
</dbReference>
<name>A0ABM7ZWK0_STRNI</name>
<evidence type="ECO:0000259" key="1">
    <source>
        <dbReference type="Pfam" id="PF18029"/>
    </source>
</evidence>
<dbReference type="Proteomes" id="UP001059597">
    <property type="component" value="Chromosome"/>
</dbReference>
<evidence type="ECO:0000313" key="3">
    <source>
        <dbReference type="Proteomes" id="UP001059597"/>
    </source>
</evidence>
<sequence length="150" mass="16669">MALGWKLVFDAGDPHRQAVFWADALGYQIEDNSALIERLLASGSVDESLCVEFLGRLFWRDAAAVRHPDDPFDPLSGTGRGRRLLFNRVPEPKAGGKNRLHLDIHTEPGRREATVARLQERGATLVRHVKEPGGEWSVLTDPEGNEFCVA</sequence>
<dbReference type="InterPro" id="IPR041581">
    <property type="entry name" value="Glyoxalase_6"/>
</dbReference>
<dbReference type="Gene3D" id="3.10.180.10">
    <property type="entry name" value="2,3-Dihydroxybiphenyl 1,2-Dioxygenase, domain 1"/>
    <property type="match status" value="1"/>
</dbReference>